<evidence type="ECO:0000313" key="4">
    <source>
        <dbReference type="Proteomes" id="UP000005203"/>
    </source>
</evidence>
<dbReference type="GeneID" id="100577521"/>
<dbReference type="OrthoDB" id="7936313at2759"/>
<reference evidence="4" key="3">
    <citation type="submission" date="2025-05" db="UniProtKB">
        <authorList>
            <consortium name="RefSeq"/>
        </authorList>
    </citation>
    <scope>NUCLEOTIDE SEQUENCE [LARGE SCALE GENOMIC DNA]</scope>
    <source>
        <strain evidence="4">DH4</strain>
    </source>
</reference>
<evidence type="ECO:0000313" key="5">
    <source>
        <dbReference type="RefSeq" id="XP_026296525.1"/>
    </source>
</evidence>
<reference evidence="5" key="2">
    <citation type="submission" date="2025-04" db="UniProtKB">
        <authorList>
            <consortium name="RefSeq"/>
        </authorList>
    </citation>
    <scope>IDENTIFICATION</scope>
    <source>
        <strain evidence="5">DH4</strain>
        <tissue evidence="5">Whole body</tissue>
    </source>
</reference>
<gene>
    <name evidence="5" type="primary">LOC100577521</name>
</gene>
<evidence type="ECO:0000256" key="2">
    <source>
        <dbReference type="ARBA" id="ARBA00022737"/>
    </source>
</evidence>
<accession>A0A8B8GXQ3</accession>
<protein>
    <submittedName>
        <fullName evidence="5">Uncharacterized protein LOC100577521</fullName>
    </submittedName>
</protein>
<keyword evidence="1" id="KW-0732">Signal</keyword>
<keyword evidence="4" id="KW-1185">Reference proteome</keyword>
<sequence length="1825" mass="214085">MRSFSILLLIGYIDFIFAHISITNYLDEKLRQTKIEIAKLHIQEEPIVERKVYNVKWNRLWKEDLNKELPFITDAFNKIFLVEANRFITFSFDTSNNISSREIIPISNNGSIKFIRSIIWKNVLYLLICYKTSFCSIYTQNNLQLRLRQTIQYEGYPMDANFFVRDNRLYLVVADNFGQFPVRSFIYHWKETYMDVIKDIITTAAVSVTTFKYKQSTIIIFAQNNENIPDIGSIVYEFTETSLDKIQFLKTSNPISVHHYRHAGFNFILLINQYEPSNLLWWDGYELLNWQQIPEIEIPDLIHIVNINDNNFFFVVYNNILKLYKFENASDCILINTMKLPSGMFLIDIRTRIDKSVVNMLLIIMNSDQIYNIESWELKIEEIFPEHSIKKSDTLSKNLIELVEMLQQRKPFLEKATALWSLLFSAHEDLTISKLLILQNLILDSGTVKNIKVFIDENIIIPRELEQYMENLIHEIDNVLMWNNINRDIIIDGDAFIEELQIDNVIVDFFNDVDIYSNDITDSTKMQKFSISPQKQDMIINDLKVESICGIPFRYWSLTSDVLKLEINLTSDKIEFSNDTIYLNSNISLMNLNVKMLNGTNINELFDELFIINHNQKIKGNIIYNNMLKIQNLTIQMLNEKSWNKYMNTITNQTFDNFMAKKFRVENLIADSINDIPVSKAARISIENIIKGDAKIAKLHVTKKFIIDSKFKISDIPYQIYSNVSIQGNVKIKTLELDNYMQIFLNNEKINLNNILNIFWTKSTNQIIKSDIIFENNLTIDYFNTKYLNGFSEEEFLYTTVSIIPKSFEKLHFENIYIDDMFFVEEKNDSFFEIAPESIIIREKLYVKHIHGNKLFMDVFNDVPIVNILNQKQPHIFLQNMTFSKIKTKQIFINKLNFLFFSDTNNTFFLQNNKYQKIKFMKVPKFCLENLNIEKINNLEVKKLGSLKNMKLSDLKDLVIHDDLNVKNLNIVYLNDIVKKNIVFNIINKIEFQKLTVENITLKSLHDLDVNNFFKDFLSKSTEQNIPIKFIFYKVTVDNIKTKIINYQDISNLIWIDKPLLIENIKFDNLIVEGAIVTKKLNNFVFDELYSNLINMSISKITNLKIDGNISWDTFSINSTSLTFLFKNAVTKTTNQTIQSNIIFQKNISASTVKTQSKEIDKIHNIIADAVIDDEKNIEVIGQKIFKENLNIDTISVINDIDIPMINNVNILEFNNSVVRKDREAIITGIITFLDDVVIDQILVNDNVHNILLKDVVLATDVLPTHIFFKNLVILKNVRLKNFDKVDFDEFLKNRITIDKENEIFFDVHFNDIIEITENANASTINNIYISDLVLNESKETQIICDSKIFEENFIVNGNIYTSFINGMNISLEYYSGVQNDEDVKIIGDLIFESKIKVPENVSVFNLINEINLYTILYNLQEETHQIYRMFVLNEIKMKESIVQSSLISKTLTNIFSYLEIEQNLRIQIPNIKKIDVAYYEQITKLNMFGEETGHFCGLSNNCSCPIEYIAELTKKSCQIRKINNNKIIRNYQYFHNTYGINIESNAISYSRECTLNNTENEFITISWIKPNIIDTGDILTNVKEMSLKIRGFIKDAKFFTYDNATFLVLAVYYDTIHATHQTNSLIYKIDFKNNTLFLYQNISTDGAWTVEIFKRNHHDVYLLFGCFGNSEKSSLYKLDAYTSKFIIIRTFEGKTRNVKSLIQEQDCFVFLDDFETNAINIFYYDSEFDNFYSYQTLFYNSQVYGIECFYMNEFGQTNSFIIVITENDQFYIYEYMHAQKFQLKIHHRTDDLQMMVPFYHLENYYIFMGTSTNSTILRIIKQGP</sequence>
<dbReference type="KEGG" id="ame:100577521"/>
<keyword evidence="2" id="KW-0677">Repeat</keyword>
<dbReference type="EnsemblMetazoa" id="XM_026440740">
    <property type="protein sequence ID" value="XP_026296525"/>
    <property type="gene ID" value="LOC100577521"/>
</dbReference>
<accession>A0A7M7L1Y7</accession>
<organism evidence="3">
    <name type="scientific">Apis mellifera</name>
    <name type="common">Honeybee</name>
    <dbReference type="NCBI Taxonomy" id="7460"/>
    <lineage>
        <taxon>Eukaryota</taxon>
        <taxon>Metazoa</taxon>
        <taxon>Ecdysozoa</taxon>
        <taxon>Arthropoda</taxon>
        <taxon>Hexapoda</taxon>
        <taxon>Insecta</taxon>
        <taxon>Pterygota</taxon>
        <taxon>Neoptera</taxon>
        <taxon>Endopterygota</taxon>
        <taxon>Hymenoptera</taxon>
        <taxon>Apocrita</taxon>
        <taxon>Aculeata</taxon>
        <taxon>Apoidea</taxon>
        <taxon>Anthophila</taxon>
        <taxon>Apidae</taxon>
        <taxon>Apis</taxon>
    </lineage>
</organism>
<dbReference type="PROSITE" id="PS50912">
    <property type="entry name" value="EAR"/>
    <property type="match status" value="1"/>
</dbReference>
<dbReference type="RefSeq" id="XP_026296525.1">
    <property type="nucleotide sequence ID" value="XM_026440740.1"/>
</dbReference>
<proteinExistence type="predicted"/>
<dbReference type="InterPro" id="IPR009039">
    <property type="entry name" value="EAR"/>
</dbReference>
<evidence type="ECO:0000313" key="3">
    <source>
        <dbReference type="EnsemblMetazoa" id="XP_026296525"/>
    </source>
</evidence>
<dbReference type="Proteomes" id="UP000005203">
    <property type="component" value="Linkage group LG1"/>
</dbReference>
<name>A0A7M7L1Y7_APIME</name>
<reference evidence="3" key="1">
    <citation type="submission" date="2021-01" db="UniProtKB">
        <authorList>
            <consortium name="EnsemblMetazoa"/>
        </authorList>
    </citation>
    <scope>IDENTIFICATION</scope>
    <source>
        <strain evidence="3">DH4</strain>
    </source>
</reference>
<evidence type="ECO:0000256" key="1">
    <source>
        <dbReference type="ARBA" id="ARBA00022729"/>
    </source>
</evidence>